<dbReference type="AlphaFoldDB" id="A0A9D1K112"/>
<evidence type="ECO:0000313" key="1">
    <source>
        <dbReference type="EMBL" id="HIS77886.1"/>
    </source>
</evidence>
<accession>A0A9D1K112</accession>
<feature type="non-terminal residue" evidence="1">
    <location>
        <position position="82"/>
    </location>
</feature>
<reference evidence="1" key="2">
    <citation type="journal article" date="2021" name="PeerJ">
        <title>Extensive microbial diversity within the chicken gut microbiome revealed by metagenomics and culture.</title>
        <authorList>
            <person name="Gilroy R."/>
            <person name="Ravi A."/>
            <person name="Getino M."/>
            <person name="Pursley I."/>
            <person name="Horton D.L."/>
            <person name="Alikhan N.F."/>
            <person name="Baker D."/>
            <person name="Gharbi K."/>
            <person name="Hall N."/>
            <person name="Watson M."/>
            <person name="Adriaenssens E.M."/>
            <person name="Foster-Nyarko E."/>
            <person name="Jarju S."/>
            <person name="Secka A."/>
            <person name="Antonio M."/>
            <person name="Oren A."/>
            <person name="Chaudhuri R.R."/>
            <person name="La Ragione R."/>
            <person name="Hildebrand F."/>
            <person name="Pallen M.J."/>
        </authorList>
    </citation>
    <scope>NUCLEOTIDE SEQUENCE</scope>
    <source>
        <strain evidence="1">6086</strain>
    </source>
</reference>
<evidence type="ECO:0000313" key="2">
    <source>
        <dbReference type="Proteomes" id="UP000824141"/>
    </source>
</evidence>
<dbReference type="EMBL" id="DVJM01000015">
    <property type="protein sequence ID" value="HIS77886.1"/>
    <property type="molecule type" value="Genomic_DNA"/>
</dbReference>
<protein>
    <submittedName>
        <fullName evidence="1">Uncharacterized protein</fullName>
    </submittedName>
</protein>
<reference evidence="1" key="1">
    <citation type="submission" date="2020-10" db="EMBL/GenBank/DDBJ databases">
        <authorList>
            <person name="Gilroy R."/>
        </authorList>
    </citation>
    <scope>NUCLEOTIDE SEQUENCE</scope>
    <source>
        <strain evidence="1">6086</strain>
    </source>
</reference>
<gene>
    <name evidence="1" type="ORF">IAD03_00805</name>
</gene>
<dbReference type="Proteomes" id="UP000824141">
    <property type="component" value="Unassembled WGS sequence"/>
</dbReference>
<comment type="caution">
    <text evidence="1">The sequence shown here is derived from an EMBL/GenBank/DDBJ whole genome shotgun (WGS) entry which is preliminary data.</text>
</comment>
<proteinExistence type="predicted"/>
<organism evidence="1 2">
    <name type="scientific">Candidatus Caccousia stercoris</name>
    <dbReference type="NCBI Taxonomy" id="2840723"/>
    <lineage>
        <taxon>Bacteria</taxon>
        <taxon>Bacillati</taxon>
        <taxon>Bacillota</taxon>
        <taxon>Clostridia</taxon>
        <taxon>Eubacteriales</taxon>
        <taxon>Oscillospiraceae</taxon>
        <taxon>Oscillospiraceae incertae sedis</taxon>
        <taxon>Candidatus Caccousia</taxon>
    </lineage>
</organism>
<name>A0A9D1K112_9FIRM</name>
<sequence>MRTIEIARKLAQYKKNKQAQTAYIAALEQGELTPQEELEAASYLFVSKGDYKVAYSTFVSLFNRGLFQAELLDLMSQAFYFP</sequence>